<reference evidence="2" key="2">
    <citation type="submission" date="2023-05" db="EMBL/GenBank/DDBJ databases">
        <authorList>
            <person name="Schelkunov M.I."/>
        </authorList>
    </citation>
    <scope>NUCLEOTIDE SEQUENCE</scope>
    <source>
        <strain evidence="2">Hsosn_3</strain>
        <tissue evidence="2">Leaf</tissue>
    </source>
</reference>
<evidence type="ECO:0000313" key="2">
    <source>
        <dbReference type="EMBL" id="KAK1365883.1"/>
    </source>
</evidence>
<feature type="compositionally biased region" description="Basic residues" evidence="1">
    <location>
        <begin position="23"/>
        <end position="32"/>
    </location>
</feature>
<dbReference type="Gene3D" id="2.120.10.80">
    <property type="entry name" value="Kelch-type beta propeller"/>
    <property type="match status" value="1"/>
</dbReference>
<evidence type="ECO:0000313" key="3">
    <source>
        <dbReference type="Proteomes" id="UP001237642"/>
    </source>
</evidence>
<keyword evidence="3" id="KW-1185">Reference proteome</keyword>
<dbReference type="Proteomes" id="UP001237642">
    <property type="component" value="Unassembled WGS sequence"/>
</dbReference>
<dbReference type="InterPro" id="IPR006652">
    <property type="entry name" value="Kelch_1"/>
</dbReference>
<dbReference type="SUPFAM" id="SSF117281">
    <property type="entry name" value="Kelch motif"/>
    <property type="match status" value="1"/>
</dbReference>
<accession>A0AAD8MBD2</accession>
<organism evidence="2 3">
    <name type="scientific">Heracleum sosnowskyi</name>
    <dbReference type="NCBI Taxonomy" id="360622"/>
    <lineage>
        <taxon>Eukaryota</taxon>
        <taxon>Viridiplantae</taxon>
        <taxon>Streptophyta</taxon>
        <taxon>Embryophyta</taxon>
        <taxon>Tracheophyta</taxon>
        <taxon>Spermatophyta</taxon>
        <taxon>Magnoliopsida</taxon>
        <taxon>eudicotyledons</taxon>
        <taxon>Gunneridae</taxon>
        <taxon>Pentapetalae</taxon>
        <taxon>asterids</taxon>
        <taxon>campanulids</taxon>
        <taxon>Apiales</taxon>
        <taxon>Apiaceae</taxon>
        <taxon>Apioideae</taxon>
        <taxon>apioid superclade</taxon>
        <taxon>Tordylieae</taxon>
        <taxon>Tordyliinae</taxon>
        <taxon>Heracleum</taxon>
    </lineage>
</organism>
<dbReference type="InterPro" id="IPR015915">
    <property type="entry name" value="Kelch-typ_b-propeller"/>
</dbReference>
<proteinExistence type="predicted"/>
<dbReference type="AlphaFoldDB" id="A0AAD8MBD2"/>
<dbReference type="EMBL" id="JAUIZM010000009">
    <property type="protein sequence ID" value="KAK1365883.1"/>
    <property type="molecule type" value="Genomic_DNA"/>
</dbReference>
<feature type="region of interest" description="Disordered" evidence="1">
    <location>
        <begin position="1"/>
        <end position="38"/>
    </location>
</feature>
<name>A0AAD8MBD2_9APIA</name>
<gene>
    <name evidence="2" type="ORF">POM88_041444</name>
</gene>
<dbReference type="Pfam" id="PF01344">
    <property type="entry name" value="Kelch_1"/>
    <property type="match status" value="1"/>
</dbReference>
<evidence type="ECO:0000256" key="1">
    <source>
        <dbReference type="SAM" id="MobiDB-lite"/>
    </source>
</evidence>
<sequence length="500" mass="56934">MRWGAKRIRSGPRVEPLPPPPKPKMKMKRRRYDRSSSFGDSKDVCICIRLEYEDPKDVANIKAKWLRLKIPACLLHKRGVGGHDSPSSDIDFDDDDDEDYSTYYNDYFGCFLDPLNGPFEFPPFDSIYTDYPTWIRCAPLGSLMYALGADPTDVVSYRDILSQATAQVCPNVTTKAVTGGPASVKPPFPSQSITTSFHSSHRLHFCDFSKQNPKWQISPAPLISPRVRPKLVSMKGKIYAFGGNLLTDNQSPYAEVFDPRVGNWSPLPDPPFGKLADYELFVFPLHKSSRILLIGFVSQVVYTFDTSYWCWSPFRASTRLCDRLHFRGWLKYFHPVIYDETLYWIDQLGRLCAYVLEGEGRYFVGPISVFEGKDHCYINKVLKDRDNSYPLALLPISPTLLGLLWCDTHYAGCLPCASTLHITILHIYLNREIDLEHTDSNADKNAVPSLTAPAVACLCFPFINDITNVIDAYLIDDDKESWDLMSLCSSYLRVDREARY</sequence>
<feature type="compositionally biased region" description="Basic residues" evidence="1">
    <location>
        <begin position="1"/>
        <end position="10"/>
    </location>
</feature>
<comment type="caution">
    <text evidence="2">The sequence shown here is derived from an EMBL/GenBank/DDBJ whole genome shotgun (WGS) entry which is preliminary data.</text>
</comment>
<protein>
    <submittedName>
        <fullName evidence="2">Uncharacterized protein</fullName>
    </submittedName>
</protein>
<reference evidence="2" key="1">
    <citation type="submission" date="2023-02" db="EMBL/GenBank/DDBJ databases">
        <title>Genome of toxic invasive species Heracleum sosnowskyi carries increased number of genes despite the absence of recent whole-genome duplications.</title>
        <authorList>
            <person name="Schelkunov M."/>
            <person name="Shtratnikova V."/>
            <person name="Makarenko M."/>
            <person name="Klepikova A."/>
            <person name="Omelchenko D."/>
            <person name="Novikova G."/>
            <person name="Obukhova E."/>
            <person name="Bogdanov V."/>
            <person name="Penin A."/>
            <person name="Logacheva M."/>
        </authorList>
    </citation>
    <scope>NUCLEOTIDE SEQUENCE</scope>
    <source>
        <strain evidence="2">Hsosn_3</strain>
        <tissue evidence="2">Leaf</tissue>
    </source>
</reference>